<dbReference type="Proteomes" id="UP000509579">
    <property type="component" value="Chromosome"/>
</dbReference>
<reference evidence="1 2" key="1">
    <citation type="submission" date="2020-06" db="EMBL/GenBank/DDBJ databases">
        <title>Acidovorax antarctica sp. nov., isolated from Corinth ice sheet soil, Antarctic Fields Peninsula.</title>
        <authorList>
            <person name="Xu Q."/>
            <person name="Peng F."/>
        </authorList>
    </citation>
    <scope>NUCLEOTIDE SEQUENCE [LARGE SCALE GENOMIC DNA]</scope>
    <source>
        <strain evidence="1 2">16-35-5</strain>
    </source>
</reference>
<name>A0A6N1X3S2_9BURK</name>
<accession>A0A6N1X3S2</accession>
<protein>
    <recommendedName>
        <fullName evidence="3">ATPase with chaperone activity</fullName>
    </recommendedName>
</protein>
<dbReference type="EMBL" id="CP054840">
    <property type="protein sequence ID" value="QKV53991.1"/>
    <property type="molecule type" value="Genomic_DNA"/>
</dbReference>
<sequence>MSEGNQLTVAPSFAALHADRSGRLRTPAAEVLARYELCEDLASHLVEQAQILYHREAPSEAGVLLGMHAALRDGGVLSAPEAGWVVQRLAELLEWKCPALPGPEDGEPAQE</sequence>
<dbReference type="AlphaFoldDB" id="A0A6N1X3S2"/>
<proteinExistence type="predicted"/>
<keyword evidence="2" id="KW-1185">Reference proteome</keyword>
<evidence type="ECO:0000313" key="2">
    <source>
        <dbReference type="Proteomes" id="UP000509579"/>
    </source>
</evidence>
<gene>
    <name evidence="1" type="ORF">HUK68_14410</name>
</gene>
<dbReference type="RefSeq" id="WP_175504796.1">
    <property type="nucleotide sequence ID" value="NZ_CAURQT010000023.1"/>
</dbReference>
<evidence type="ECO:0000313" key="1">
    <source>
        <dbReference type="EMBL" id="QKV53991.1"/>
    </source>
</evidence>
<evidence type="ECO:0008006" key="3">
    <source>
        <dbReference type="Google" id="ProtNLM"/>
    </source>
</evidence>
<organism evidence="1 2">
    <name type="scientific">Comamonas antarctica</name>
    <dbReference type="NCBI Taxonomy" id="2743470"/>
    <lineage>
        <taxon>Bacteria</taxon>
        <taxon>Pseudomonadati</taxon>
        <taxon>Pseudomonadota</taxon>
        <taxon>Betaproteobacteria</taxon>
        <taxon>Burkholderiales</taxon>
        <taxon>Comamonadaceae</taxon>
        <taxon>Comamonas</taxon>
    </lineage>
</organism>
<dbReference type="KEGG" id="aant:HUK68_14410"/>